<sequence length="100" mass="11149">MISKEEVKKIAKLARLGISEKEEEKFQKDLSSILDYFSILNKVDVSGIEPFSQSAGGLARCENDVAREDKAWPENPDLADKLVSQASDKIGRHIKVKAVF</sequence>
<comment type="catalytic activity">
    <reaction evidence="1">
        <text>L-aspartyl-tRNA(Asn) + L-glutamine + ATP + H2O = L-asparaginyl-tRNA(Asn) + L-glutamate + ADP + phosphate + 2 H(+)</text>
        <dbReference type="Rhea" id="RHEA:14513"/>
        <dbReference type="Rhea" id="RHEA-COMP:9674"/>
        <dbReference type="Rhea" id="RHEA-COMP:9677"/>
        <dbReference type="ChEBI" id="CHEBI:15377"/>
        <dbReference type="ChEBI" id="CHEBI:15378"/>
        <dbReference type="ChEBI" id="CHEBI:29985"/>
        <dbReference type="ChEBI" id="CHEBI:30616"/>
        <dbReference type="ChEBI" id="CHEBI:43474"/>
        <dbReference type="ChEBI" id="CHEBI:58359"/>
        <dbReference type="ChEBI" id="CHEBI:78515"/>
        <dbReference type="ChEBI" id="CHEBI:78516"/>
        <dbReference type="ChEBI" id="CHEBI:456216"/>
    </reaction>
</comment>
<dbReference type="PANTHER" id="PTHR15004:SF0">
    <property type="entry name" value="GLUTAMYL-TRNA(GLN) AMIDOTRANSFERASE SUBUNIT C, MITOCHONDRIAL"/>
    <property type="match status" value="1"/>
</dbReference>
<dbReference type="AlphaFoldDB" id="A0A1G2E0R5"/>
<comment type="catalytic activity">
    <reaction evidence="1">
        <text>L-glutamyl-tRNA(Gln) + L-glutamine + ATP + H2O = L-glutaminyl-tRNA(Gln) + L-glutamate + ADP + phosphate + H(+)</text>
        <dbReference type="Rhea" id="RHEA:17521"/>
        <dbReference type="Rhea" id="RHEA-COMP:9681"/>
        <dbReference type="Rhea" id="RHEA-COMP:9684"/>
        <dbReference type="ChEBI" id="CHEBI:15377"/>
        <dbReference type="ChEBI" id="CHEBI:15378"/>
        <dbReference type="ChEBI" id="CHEBI:29985"/>
        <dbReference type="ChEBI" id="CHEBI:30616"/>
        <dbReference type="ChEBI" id="CHEBI:43474"/>
        <dbReference type="ChEBI" id="CHEBI:58359"/>
        <dbReference type="ChEBI" id="CHEBI:78520"/>
        <dbReference type="ChEBI" id="CHEBI:78521"/>
        <dbReference type="ChEBI" id="CHEBI:456216"/>
    </reaction>
</comment>
<comment type="subunit">
    <text evidence="1">Heterotrimer of A, B and C subunits.</text>
</comment>
<keyword evidence="1" id="KW-0648">Protein biosynthesis</keyword>
<dbReference type="GO" id="GO:0005524">
    <property type="term" value="F:ATP binding"/>
    <property type="evidence" value="ECO:0007669"/>
    <property type="project" value="UniProtKB-KW"/>
</dbReference>
<gene>
    <name evidence="1" type="primary">gatC</name>
    <name evidence="2" type="ORF">A2626_01275</name>
</gene>
<evidence type="ECO:0000313" key="3">
    <source>
        <dbReference type="Proteomes" id="UP000177360"/>
    </source>
</evidence>
<comment type="caution">
    <text evidence="2">The sequence shown here is derived from an EMBL/GenBank/DDBJ whole genome shotgun (WGS) entry which is preliminary data.</text>
</comment>
<name>A0A1G2E0R5_9BACT</name>
<dbReference type="EMBL" id="MHLZ01000032">
    <property type="protein sequence ID" value="OGZ19454.1"/>
    <property type="molecule type" value="Genomic_DNA"/>
</dbReference>
<dbReference type="Proteomes" id="UP000177360">
    <property type="component" value="Unassembled WGS sequence"/>
</dbReference>
<dbReference type="GO" id="GO:0006412">
    <property type="term" value="P:translation"/>
    <property type="evidence" value="ECO:0007669"/>
    <property type="project" value="UniProtKB-UniRule"/>
</dbReference>
<organism evidence="2 3">
    <name type="scientific">Candidatus Nealsonbacteria bacterium RIFCSPHIGHO2_01_FULL_38_55</name>
    <dbReference type="NCBI Taxonomy" id="1801664"/>
    <lineage>
        <taxon>Bacteria</taxon>
        <taxon>Candidatus Nealsoniibacteriota</taxon>
    </lineage>
</organism>
<dbReference type="InterPro" id="IPR003837">
    <property type="entry name" value="GatC"/>
</dbReference>
<reference evidence="2 3" key="1">
    <citation type="journal article" date="2016" name="Nat. Commun.">
        <title>Thousands of microbial genomes shed light on interconnected biogeochemical processes in an aquifer system.</title>
        <authorList>
            <person name="Anantharaman K."/>
            <person name="Brown C.T."/>
            <person name="Hug L.A."/>
            <person name="Sharon I."/>
            <person name="Castelle C.J."/>
            <person name="Probst A.J."/>
            <person name="Thomas B.C."/>
            <person name="Singh A."/>
            <person name="Wilkins M.J."/>
            <person name="Karaoz U."/>
            <person name="Brodie E.L."/>
            <person name="Williams K.H."/>
            <person name="Hubbard S.S."/>
            <person name="Banfield J.F."/>
        </authorList>
    </citation>
    <scope>NUCLEOTIDE SEQUENCE [LARGE SCALE GENOMIC DNA]</scope>
</reference>
<dbReference type="Gene3D" id="1.10.20.60">
    <property type="entry name" value="Glu-tRNAGln amidotransferase C subunit, N-terminal domain"/>
    <property type="match status" value="1"/>
</dbReference>
<dbReference type="InterPro" id="IPR036113">
    <property type="entry name" value="Asp/Glu-ADT_sf_sub_c"/>
</dbReference>
<comment type="function">
    <text evidence="1">Allows the formation of correctly charged Asn-tRNA(Asn) or Gln-tRNA(Gln) through the transamidation of misacylated Asp-tRNA(Asn) or Glu-tRNA(Gln) in organisms which lack either or both of asparaginyl-tRNA or glutaminyl-tRNA synthetases. The reaction takes place in the presence of glutamine and ATP through an activated phospho-Asp-tRNA(Asn) or phospho-Glu-tRNA(Gln).</text>
</comment>
<dbReference type="GO" id="GO:0006450">
    <property type="term" value="P:regulation of translational fidelity"/>
    <property type="evidence" value="ECO:0007669"/>
    <property type="project" value="InterPro"/>
</dbReference>
<keyword evidence="1" id="KW-0547">Nucleotide-binding</keyword>
<keyword evidence="1" id="KW-0067">ATP-binding</keyword>
<dbReference type="GO" id="GO:0050567">
    <property type="term" value="F:glutaminyl-tRNA synthase (glutamine-hydrolyzing) activity"/>
    <property type="evidence" value="ECO:0007669"/>
    <property type="project" value="UniProtKB-UniRule"/>
</dbReference>
<keyword evidence="1" id="KW-0436">Ligase</keyword>
<dbReference type="PANTHER" id="PTHR15004">
    <property type="entry name" value="GLUTAMYL-TRNA(GLN) AMIDOTRANSFERASE SUBUNIT C, MITOCHONDRIAL"/>
    <property type="match status" value="1"/>
</dbReference>
<dbReference type="NCBIfam" id="TIGR00135">
    <property type="entry name" value="gatC"/>
    <property type="match status" value="1"/>
</dbReference>
<accession>A0A1G2E0R5</accession>
<dbReference type="SUPFAM" id="SSF141000">
    <property type="entry name" value="Glu-tRNAGln amidotransferase C subunit"/>
    <property type="match status" value="1"/>
</dbReference>
<dbReference type="Pfam" id="PF02686">
    <property type="entry name" value="GatC"/>
    <property type="match status" value="1"/>
</dbReference>
<dbReference type="EC" id="6.3.5.-" evidence="1"/>
<dbReference type="HAMAP" id="MF_00122">
    <property type="entry name" value="GatC"/>
    <property type="match status" value="1"/>
</dbReference>
<proteinExistence type="inferred from homology"/>
<comment type="similarity">
    <text evidence="1">Belongs to the GatC family.</text>
</comment>
<protein>
    <recommendedName>
        <fullName evidence="1">Aspartyl/glutamyl-tRNA(Asn/Gln) amidotransferase subunit C</fullName>
        <shortName evidence="1">Asp/Glu-ADT subunit C</shortName>
        <ecNumber evidence="1">6.3.5.-</ecNumber>
    </recommendedName>
</protein>
<dbReference type="GO" id="GO:0070681">
    <property type="term" value="P:glutaminyl-tRNAGln biosynthesis via transamidation"/>
    <property type="evidence" value="ECO:0007669"/>
    <property type="project" value="TreeGrafter"/>
</dbReference>
<dbReference type="GO" id="GO:0050566">
    <property type="term" value="F:asparaginyl-tRNA synthase (glutamine-hydrolyzing) activity"/>
    <property type="evidence" value="ECO:0007669"/>
    <property type="project" value="RHEA"/>
</dbReference>
<evidence type="ECO:0000256" key="1">
    <source>
        <dbReference type="HAMAP-Rule" id="MF_00122"/>
    </source>
</evidence>
<evidence type="ECO:0000313" key="2">
    <source>
        <dbReference type="EMBL" id="OGZ19454.1"/>
    </source>
</evidence>